<evidence type="ECO:0000259" key="10">
    <source>
        <dbReference type="Pfam" id="PF21192"/>
    </source>
</evidence>
<dbReference type="InterPro" id="IPR007064">
    <property type="entry name" value="Nmd3_N"/>
</dbReference>
<dbReference type="PANTHER" id="PTHR12746:SF2">
    <property type="entry name" value="60S RIBOSOMAL EXPORT PROTEIN NMD3"/>
    <property type="match status" value="1"/>
</dbReference>
<dbReference type="Pfam" id="PF21192">
    <property type="entry name" value="OB_NMD3"/>
    <property type="match status" value="1"/>
</dbReference>
<dbReference type="GO" id="GO:0005634">
    <property type="term" value="C:nucleus"/>
    <property type="evidence" value="ECO:0007669"/>
    <property type="project" value="UniProtKB-SubCell"/>
</dbReference>
<dbReference type="STRING" id="45607.A0A2T0FGY6"/>
<dbReference type="Proteomes" id="UP000238350">
    <property type="component" value="Unassembled WGS sequence"/>
</dbReference>
<keyword evidence="4 7" id="KW-0963">Cytoplasm</keyword>
<keyword evidence="6 7" id="KW-0539">Nucleus</keyword>
<feature type="domain" description="60S ribosomal export protein NMD3 SH3" evidence="11">
    <location>
        <begin position="265"/>
        <end position="310"/>
    </location>
</feature>
<evidence type="ECO:0000256" key="3">
    <source>
        <dbReference type="ARBA" id="ARBA00022448"/>
    </source>
</evidence>
<evidence type="ECO:0000256" key="7">
    <source>
        <dbReference type="RuleBase" id="RU364108"/>
    </source>
</evidence>
<evidence type="ECO:0000259" key="9">
    <source>
        <dbReference type="Pfam" id="PF04981"/>
    </source>
</evidence>
<feature type="region of interest" description="Disordered" evidence="8">
    <location>
        <begin position="471"/>
        <end position="494"/>
    </location>
</feature>
<evidence type="ECO:0000256" key="6">
    <source>
        <dbReference type="ARBA" id="ARBA00023242"/>
    </source>
</evidence>
<dbReference type="GeneID" id="36515626"/>
<dbReference type="Pfam" id="PF04981">
    <property type="entry name" value="NMD3"/>
    <property type="match status" value="1"/>
</dbReference>
<dbReference type="GO" id="GO:0015031">
    <property type="term" value="P:protein transport"/>
    <property type="evidence" value="ECO:0007669"/>
    <property type="project" value="UniProtKB-KW"/>
</dbReference>
<dbReference type="GO" id="GO:0000055">
    <property type="term" value="P:ribosomal large subunit export from nucleus"/>
    <property type="evidence" value="ECO:0007669"/>
    <property type="project" value="TreeGrafter"/>
</dbReference>
<dbReference type="InterPro" id="IPR039768">
    <property type="entry name" value="Nmd3"/>
</dbReference>
<evidence type="ECO:0000256" key="8">
    <source>
        <dbReference type="SAM" id="MobiDB-lite"/>
    </source>
</evidence>
<dbReference type="GO" id="GO:0005737">
    <property type="term" value="C:cytoplasm"/>
    <property type="evidence" value="ECO:0007669"/>
    <property type="project" value="UniProtKB-SubCell"/>
</dbReference>
<name>A0A2T0FGY6_9ASCO</name>
<evidence type="ECO:0000313" key="12">
    <source>
        <dbReference type="EMBL" id="PRT54258.1"/>
    </source>
</evidence>
<dbReference type="InterPro" id="IPR048899">
    <property type="entry name" value="NMD_SH3"/>
</dbReference>
<dbReference type="GO" id="GO:0043023">
    <property type="term" value="F:ribosomal large subunit binding"/>
    <property type="evidence" value="ECO:0007669"/>
    <property type="project" value="InterPro"/>
</dbReference>
<dbReference type="OrthoDB" id="203821at2759"/>
<evidence type="ECO:0000259" key="11">
    <source>
        <dbReference type="Pfam" id="PF21193"/>
    </source>
</evidence>
<keyword evidence="13" id="KW-1185">Reference proteome</keyword>
<evidence type="ECO:0000256" key="1">
    <source>
        <dbReference type="ARBA" id="ARBA00009794"/>
    </source>
</evidence>
<accession>A0A2T0FGY6</accession>
<feature type="domain" description="60S ribosomal export protein NMD3 OB-fold" evidence="10">
    <location>
        <begin position="329"/>
        <end position="414"/>
    </location>
</feature>
<gene>
    <name evidence="12" type="ORF">B9G98_01878</name>
</gene>
<comment type="function">
    <text evidence="7">Acts as an adapter for the XPO1/CRM1-mediated export of the 60S ribosomal subunit.</text>
</comment>
<keyword evidence="3 7" id="KW-0813">Transport</keyword>
<sequence length="494" mass="56636">MSINNDAVLGENDRQVVSYFTPKHTLPQISCHNCGQPMESNGLSLCNECIALTVDVTKDLVKTGSIVFCKNCGRVQVPPNGWMYAERETRELMSVCLRKLKLSDSQAKLVDARFIWTEPHSRRTKIKVTVQGEAAEYNNLIIQQSYEAEFHEHTNQCPDCAKSYTANTWQASVQIRQRVDHKKTFLYLEQLILKNRAHKDTMSIEESREGIDFFYGSKTDAVRMLDFLSTVVPMKYKRSEQFISEDTHTGSKSYKFTYSVEIAPICREDLVVLPKQVAKQHGNMPLLVLCYKVSKSLYFIDPNTLQKTIIPASDYWKRPFNSIANSRKLTEYIVMDIELTGQTEGKFALADITVMRASDLGVSDTTFYLRTHLGAILHDGDSVMGYDLTSANYNDDLWDQLKPEEIPDIILVKKVYPDKPKKSKRRLMRMAKEYNAEADIKQATPGYSQDYEEFLAELEQDEELNEELHFDPEEAENDLAIDVSQLDLDEEDDE</sequence>
<reference evidence="12 13" key="1">
    <citation type="submission" date="2017-04" db="EMBL/GenBank/DDBJ databases">
        <title>Genome sequencing of [Candida] sorbophila.</title>
        <authorList>
            <person name="Ahn J.O."/>
        </authorList>
    </citation>
    <scope>NUCLEOTIDE SEQUENCE [LARGE SCALE GENOMIC DNA]</scope>
    <source>
        <strain evidence="12 13">DS02</strain>
    </source>
</reference>
<feature type="domain" description="Nmd3 N-terminal" evidence="9">
    <location>
        <begin position="31"/>
        <end position="262"/>
    </location>
</feature>
<proteinExistence type="inferred from homology"/>
<evidence type="ECO:0000256" key="5">
    <source>
        <dbReference type="ARBA" id="ARBA00022927"/>
    </source>
</evidence>
<comment type="subcellular location">
    <subcellularLocation>
        <location evidence="7">Cytoplasm</location>
    </subcellularLocation>
    <subcellularLocation>
        <location evidence="7">Nucleus</location>
    </subcellularLocation>
</comment>
<comment type="caution">
    <text evidence="12">The sequence shown here is derived from an EMBL/GenBank/DDBJ whole genome shotgun (WGS) entry which is preliminary data.</text>
</comment>
<organism evidence="12 13">
    <name type="scientific">Wickerhamiella sorbophila</name>
    <dbReference type="NCBI Taxonomy" id="45607"/>
    <lineage>
        <taxon>Eukaryota</taxon>
        <taxon>Fungi</taxon>
        <taxon>Dikarya</taxon>
        <taxon>Ascomycota</taxon>
        <taxon>Saccharomycotina</taxon>
        <taxon>Dipodascomycetes</taxon>
        <taxon>Dipodascales</taxon>
        <taxon>Trichomonascaceae</taxon>
        <taxon>Wickerhamiella</taxon>
    </lineage>
</organism>
<protein>
    <recommendedName>
        <fullName evidence="2 7">60S ribosomal export protein NMD3</fullName>
    </recommendedName>
</protein>
<evidence type="ECO:0000256" key="2">
    <source>
        <dbReference type="ARBA" id="ARBA00017035"/>
    </source>
</evidence>
<evidence type="ECO:0000313" key="13">
    <source>
        <dbReference type="Proteomes" id="UP000238350"/>
    </source>
</evidence>
<dbReference type="RefSeq" id="XP_024664203.1">
    <property type="nucleotide sequence ID" value="XM_024808435.1"/>
</dbReference>
<dbReference type="Pfam" id="PF21193">
    <property type="entry name" value="NMD_SH3"/>
    <property type="match status" value="1"/>
</dbReference>
<evidence type="ECO:0000256" key="4">
    <source>
        <dbReference type="ARBA" id="ARBA00022490"/>
    </source>
</evidence>
<keyword evidence="5 7" id="KW-0653">Protein transport</keyword>
<dbReference type="AlphaFoldDB" id="A0A2T0FGY6"/>
<comment type="similarity">
    <text evidence="1 7">Belongs to the NMD3 family.</text>
</comment>
<dbReference type="PANTHER" id="PTHR12746">
    <property type="entry name" value="NONSENSE-MEDIATED MRNA DECAY PROTEIN 3"/>
    <property type="match status" value="1"/>
</dbReference>
<dbReference type="InterPro" id="IPR048898">
    <property type="entry name" value="OB_NMD3"/>
</dbReference>
<dbReference type="EMBL" id="NDIQ01000021">
    <property type="protein sequence ID" value="PRT54258.1"/>
    <property type="molecule type" value="Genomic_DNA"/>
</dbReference>